<evidence type="ECO:0000259" key="1">
    <source>
        <dbReference type="PROSITE" id="PS51746"/>
    </source>
</evidence>
<dbReference type="PROSITE" id="PS51746">
    <property type="entry name" value="PPM_2"/>
    <property type="match status" value="1"/>
</dbReference>
<feature type="domain" description="PPM-type phosphatase" evidence="1">
    <location>
        <begin position="7"/>
        <end position="247"/>
    </location>
</feature>
<dbReference type="SUPFAM" id="SSF81606">
    <property type="entry name" value="PP2C-like"/>
    <property type="match status" value="1"/>
</dbReference>
<dbReference type="SMART" id="SM00332">
    <property type="entry name" value="PP2Cc"/>
    <property type="match status" value="1"/>
</dbReference>
<dbReference type="AlphaFoldDB" id="A0A450U664"/>
<dbReference type="EMBL" id="CAADFF010000005">
    <property type="protein sequence ID" value="VFJ86987.1"/>
    <property type="molecule type" value="Genomic_DNA"/>
</dbReference>
<dbReference type="InterPro" id="IPR036457">
    <property type="entry name" value="PPM-type-like_dom_sf"/>
</dbReference>
<dbReference type="CDD" id="cd00143">
    <property type="entry name" value="PP2Cc"/>
    <property type="match status" value="1"/>
</dbReference>
<reference evidence="2" key="1">
    <citation type="submission" date="2019-02" db="EMBL/GenBank/DDBJ databases">
        <authorList>
            <person name="Gruber-Vodicka R. H."/>
            <person name="Seah K. B. B."/>
        </authorList>
    </citation>
    <scope>NUCLEOTIDE SEQUENCE</scope>
    <source>
        <strain evidence="2">BECK_M7</strain>
    </source>
</reference>
<evidence type="ECO:0000313" key="2">
    <source>
        <dbReference type="EMBL" id="VFJ86987.1"/>
    </source>
</evidence>
<dbReference type="InterPro" id="IPR001932">
    <property type="entry name" value="PPM-type_phosphatase-like_dom"/>
</dbReference>
<organism evidence="2">
    <name type="scientific">Candidatus Kentrum sp. LFY</name>
    <dbReference type="NCBI Taxonomy" id="2126342"/>
    <lineage>
        <taxon>Bacteria</taxon>
        <taxon>Pseudomonadati</taxon>
        <taxon>Pseudomonadota</taxon>
        <taxon>Gammaproteobacteria</taxon>
        <taxon>Candidatus Kentrum</taxon>
    </lineage>
</organism>
<dbReference type="SMART" id="SM00331">
    <property type="entry name" value="PP2C_SIG"/>
    <property type="match status" value="1"/>
</dbReference>
<accession>A0A450U664</accession>
<protein>
    <submittedName>
        <fullName evidence="2">Serine/threonine protein phosphatase PrpC</fullName>
    </submittedName>
</protein>
<sequence>MKTQYDSFAITSPGGRSVNEDAYGFFQSEDGRACWVVADGLGGHKGGAVASQTAVTAISKWFRTKFGLTSNDLDFALQAAQSMITANRKPSSPRMYTTVVMLVTDGITVRWAHVGDSRLYYFRDGKIIARTEDHSVPYLLYRAGEIGFDTIRTHKDRNQLVLSLGSEMPWTPSILPDPPVLLRQSDAFLLCSDGFWEPVLETEMEEDLAATVNAEGWMKAMIRRLRDRIRPGAQIEHDNYTAITVKYKIGTKDQ</sequence>
<gene>
    <name evidence="2" type="ORF">BECKLFY1418B_GA0070995_100533</name>
</gene>
<dbReference type="Gene3D" id="3.60.40.10">
    <property type="entry name" value="PPM-type phosphatase domain"/>
    <property type="match status" value="1"/>
</dbReference>
<name>A0A450U664_9GAMM</name>
<proteinExistence type="predicted"/>
<dbReference type="Pfam" id="PF13672">
    <property type="entry name" value="PP2C_2"/>
    <property type="match status" value="1"/>
</dbReference>